<sequence precursor="true">MFRTIRRVFGSGRRSLVMAGAVPAVAAMALLAAPSASASASFSPAAPAGLTQPAPVKPGAVHPDGYSSCPASYLCFWVNAGFSGAMGKLSGSNTNWTAFSQSTCQTKTWNDCASALYNNGNSDQALVWEAAGYAGGYACVARGTTMYSNLANWTYADNSHSMNDSISSNDWTTNACT</sequence>
<proteinExistence type="predicted"/>
<evidence type="ECO:0000313" key="3">
    <source>
        <dbReference type="Proteomes" id="UP000000851"/>
    </source>
</evidence>
<keyword evidence="1" id="KW-0732">Signal</keyword>
<dbReference type="Pfam" id="PF03995">
    <property type="entry name" value="Inhibitor_I36"/>
    <property type="match status" value="1"/>
</dbReference>
<reference evidence="2 3" key="1">
    <citation type="journal article" date="2009" name="Stand. Genomic Sci.">
        <title>Complete genome sequence of Catenulispora acidiphila type strain (ID 139908).</title>
        <authorList>
            <person name="Copeland A."/>
            <person name="Lapidus A."/>
            <person name="Glavina Del Rio T."/>
            <person name="Nolan M."/>
            <person name="Lucas S."/>
            <person name="Chen F."/>
            <person name="Tice H."/>
            <person name="Cheng J.F."/>
            <person name="Bruce D."/>
            <person name="Goodwin L."/>
            <person name="Pitluck S."/>
            <person name="Mikhailova N."/>
            <person name="Pati A."/>
            <person name="Ivanova N."/>
            <person name="Mavromatis K."/>
            <person name="Chen A."/>
            <person name="Palaniappan K."/>
            <person name="Chain P."/>
            <person name="Land M."/>
            <person name="Hauser L."/>
            <person name="Chang Y.J."/>
            <person name="Jeffries C.D."/>
            <person name="Chertkov O."/>
            <person name="Brettin T."/>
            <person name="Detter J.C."/>
            <person name="Han C."/>
            <person name="Ali Z."/>
            <person name="Tindall B.J."/>
            <person name="Goker M."/>
            <person name="Bristow J."/>
            <person name="Eisen J.A."/>
            <person name="Markowitz V."/>
            <person name="Hugenholtz P."/>
            <person name="Kyrpides N.C."/>
            <person name="Klenk H.P."/>
        </authorList>
    </citation>
    <scope>NUCLEOTIDE SEQUENCE [LARGE SCALE GENOMIC DNA]</scope>
    <source>
        <strain evidence="3">DSM 44928 / JCM 14897 / NBRC 102108 / NRRL B-24433 / ID139908</strain>
    </source>
</reference>
<dbReference type="eggNOG" id="ENOG5033A4S">
    <property type="taxonomic scope" value="Bacteria"/>
</dbReference>
<dbReference type="Proteomes" id="UP000000851">
    <property type="component" value="Chromosome"/>
</dbReference>
<protein>
    <recommendedName>
        <fullName evidence="4">Peptidase inhibitor family I36</fullName>
    </recommendedName>
</protein>
<feature type="signal peptide" evidence="1">
    <location>
        <begin position="1"/>
        <end position="38"/>
    </location>
</feature>
<feature type="chain" id="PRO_5002980447" description="Peptidase inhibitor family I36" evidence="1">
    <location>
        <begin position="39"/>
        <end position="177"/>
    </location>
</feature>
<evidence type="ECO:0000313" key="2">
    <source>
        <dbReference type="EMBL" id="ACU75368.1"/>
    </source>
</evidence>
<keyword evidence="3" id="KW-1185">Reference proteome</keyword>
<dbReference type="OrthoDB" id="4828574at2"/>
<dbReference type="InParanoid" id="C7PY78"/>
<dbReference type="KEGG" id="cai:Caci_6519"/>
<evidence type="ECO:0000256" key="1">
    <source>
        <dbReference type="SAM" id="SignalP"/>
    </source>
</evidence>
<dbReference type="EMBL" id="CP001700">
    <property type="protein sequence ID" value="ACU75368.1"/>
    <property type="molecule type" value="Genomic_DNA"/>
</dbReference>
<dbReference type="RefSeq" id="WP_015795097.1">
    <property type="nucleotide sequence ID" value="NC_013131.1"/>
</dbReference>
<dbReference type="AlphaFoldDB" id="C7PY78"/>
<dbReference type="HOGENOM" id="CLU_1515248_0_0_11"/>
<evidence type="ECO:0008006" key="4">
    <source>
        <dbReference type="Google" id="ProtNLM"/>
    </source>
</evidence>
<name>C7PY78_CATAD</name>
<accession>C7PY78</accession>
<dbReference type="Gene3D" id="2.60.20.10">
    <property type="entry name" value="Crystallins"/>
    <property type="match status" value="1"/>
</dbReference>
<organism evidence="2 3">
    <name type="scientific">Catenulispora acidiphila (strain DSM 44928 / JCM 14897 / NBRC 102108 / NRRL B-24433 / ID139908)</name>
    <dbReference type="NCBI Taxonomy" id="479433"/>
    <lineage>
        <taxon>Bacteria</taxon>
        <taxon>Bacillati</taxon>
        <taxon>Actinomycetota</taxon>
        <taxon>Actinomycetes</taxon>
        <taxon>Catenulisporales</taxon>
        <taxon>Catenulisporaceae</taxon>
        <taxon>Catenulispora</taxon>
    </lineage>
</organism>
<gene>
    <name evidence="2" type="ordered locus">Caci_6519</name>
</gene>